<evidence type="ECO:0000313" key="3">
    <source>
        <dbReference type="EMBL" id="MPM34394.1"/>
    </source>
</evidence>
<dbReference type="SUPFAM" id="SSF46785">
    <property type="entry name" value="Winged helix' DNA-binding domain"/>
    <property type="match status" value="1"/>
</dbReference>
<dbReference type="GO" id="GO:0036094">
    <property type="term" value="F:small molecule binding"/>
    <property type="evidence" value="ECO:0007669"/>
    <property type="project" value="InterPro"/>
</dbReference>
<dbReference type="InterPro" id="IPR035922">
    <property type="entry name" value="3H_dom_sf"/>
</dbReference>
<dbReference type="SUPFAM" id="SSF75500">
    <property type="entry name" value="Putative transcriptional regulator TM1602, C-terminal domain"/>
    <property type="match status" value="1"/>
</dbReference>
<dbReference type="AlphaFoldDB" id="A0A644Z8V9"/>
<dbReference type="Pfam" id="PF08279">
    <property type="entry name" value="HTH_11"/>
    <property type="match status" value="1"/>
</dbReference>
<sequence length="189" mass="20700">MGTIKKRTRYGRVMFVKAAERRNEIIKLLEATDQPVNATQLAELLSVSRQVIVGDIALIRAKGIEILATPRGYLSANAFKGEGSLFTGKIACQHSQAETVTELNIIVDNGGEVVDVQVEHPVYGTLTGELHIRSRHDVIDFMKKIASNEAAMLSSLTGGVHLHTLACKDEDTFLRIKKKLQEAGILYSG</sequence>
<feature type="domain" description="3H" evidence="1">
    <location>
        <begin position="90"/>
        <end position="186"/>
    </location>
</feature>
<dbReference type="PANTHER" id="PTHR40068">
    <property type="entry name" value="TRANSCRIPTION REPRESSOR NIAR-RELATED"/>
    <property type="match status" value="1"/>
</dbReference>
<dbReference type="InterPro" id="IPR013196">
    <property type="entry name" value="HTH_11"/>
</dbReference>
<dbReference type="EMBL" id="VSSQ01006960">
    <property type="protein sequence ID" value="MPM34394.1"/>
    <property type="molecule type" value="Genomic_DNA"/>
</dbReference>
<organism evidence="3">
    <name type="scientific">bioreactor metagenome</name>
    <dbReference type="NCBI Taxonomy" id="1076179"/>
    <lineage>
        <taxon>unclassified sequences</taxon>
        <taxon>metagenomes</taxon>
        <taxon>ecological metagenomes</taxon>
    </lineage>
</organism>
<dbReference type="PIRSF" id="PIRSF037847">
    <property type="entry name" value="NiaR"/>
    <property type="match status" value="1"/>
</dbReference>
<dbReference type="InterPro" id="IPR026043">
    <property type="entry name" value="NadR"/>
</dbReference>
<dbReference type="InterPro" id="IPR036390">
    <property type="entry name" value="WH_DNA-bd_sf"/>
</dbReference>
<dbReference type="PANTHER" id="PTHR40068:SF1">
    <property type="entry name" value="TRANSCRIPTION REPRESSOR NIAR-RELATED"/>
    <property type="match status" value="1"/>
</dbReference>
<dbReference type="Pfam" id="PF02829">
    <property type="entry name" value="3H"/>
    <property type="match status" value="1"/>
</dbReference>
<dbReference type="Gene3D" id="3.30.1340.20">
    <property type="entry name" value="3H domain"/>
    <property type="match status" value="1"/>
</dbReference>
<protein>
    <submittedName>
        <fullName evidence="3">Putative transcription repressor NiaR</fullName>
    </submittedName>
</protein>
<dbReference type="InterPro" id="IPR004173">
    <property type="entry name" value="3H_domain"/>
</dbReference>
<gene>
    <name evidence="3" type="primary">niaR_4</name>
    <name evidence="3" type="ORF">SDC9_80977</name>
</gene>
<proteinExistence type="predicted"/>
<evidence type="ECO:0000259" key="1">
    <source>
        <dbReference type="Pfam" id="PF02829"/>
    </source>
</evidence>
<accession>A0A644Z8V9</accession>
<dbReference type="Gene3D" id="1.10.10.10">
    <property type="entry name" value="Winged helix-like DNA-binding domain superfamily/Winged helix DNA-binding domain"/>
    <property type="match status" value="1"/>
</dbReference>
<comment type="caution">
    <text evidence="3">The sequence shown here is derived from an EMBL/GenBank/DDBJ whole genome shotgun (WGS) entry which is preliminary data.</text>
</comment>
<evidence type="ECO:0000259" key="2">
    <source>
        <dbReference type="Pfam" id="PF08279"/>
    </source>
</evidence>
<dbReference type="InterPro" id="IPR036388">
    <property type="entry name" value="WH-like_DNA-bd_sf"/>
</dbReference>
<reference evidence="3" key="1">
    <citation type="submission" date="2019-08" db="EMBL/GenBank/DDBJ databases">
        <authorList>
            <person name="Kucharzyk K."/>
            <person name="Murdoch R.W."/>
            <person name="Higgins S."/>
            <person name="Loffler F."/>
        </authorList>
    </citation>
    <scope>NUCLEOTIDE SEQUENCE</scope>
</reference>
<feature type="domain" description="Helix-turn-helix type 11" evidence="2">
    <location>
        <begin position="21"/>
        <end position="73"/>
    </location>
</feature>
<name>A0A644Z8V9_9ZZZZ</name>